<evidence type="ECO:0000256" key="3">
    <source>
        <dbReference type="ARBA" id="ARBA00023274"/>
    </source>
</evidence>
<accession>A0A2M6W4W3</accession>
<sequence>MQKKNPVKTQNFTLDAKDASLGRLASQAAKILMGKNSPTYTPNIDCGYFVNIINAGQVKITGKKIEQKKYHRYTGYPGGISTVELKKLAVVDITKPIKLAISKMMPKNRLHAKRMRRLTIKY</sequence>
<dbReference type="SUPFAM" id="SSF52161">
    <property type="entry name" value="Ribosomal protein L13"/>
    <property type="match status" value="1"/>
</dbReference>
<gene>
    <name evidence="4" type="primary">rplM</name>
    <name evidence="5" type="ORF">COU31_00630</name>
</gene>
<evidence type="ECO:0000256" key="2">
    <source>
        <dbReference type="ARBA" id="ARBA00022980"/>
    </source>
</evidence>
<dbReference type="GO" id="GO:0003729">
    <property type="term" value="F:mRNA binding"/>
    <property type="evidence" value="ECO:0007669"/>
    <property type="project" value="TreeGrafter"/>
</dbReference>
<evidence type="ECO:0000256" key="1">
    <source>
        <dbReference type="ARBA" id="ARBA00006227"/>
    </source>
</evidence>
<comment type="function">
    <text evidence="4">This protein is one of the early assembly proteins of the 50S ribosomal subunit, although it is not seen to bind rRNA by itself. It is important during the early stages of 50S assembly.</text>
</comment>
<dbReference type="Gene3D" id="3.90.1180.10">
    <property type="entry name" value="Ribosomal protein L13"/>
    <property type="match status" value="1"/>
</dbReference>
<dbReference type="PIRSF" id="PIRSF002181">
    <property type="entry name" value="Ribosomal_L13"/>
    <property type="match status" value="1"/>
</dbReference>
<reference evidence="6" key="1">
    <citation type="submission" date="2017-09" db="EMBL/GenBank/DDBJ databases">
        <title>Depth-based differentiation of microbial function through sediment-hosted aquifers and enrichment of novel symbionts in the deep terrestrial subsurface.</title>
        <authorList>
            <person name="Probst A.J."/>
            <person name="Ladd B."/>
            <person name="Jarett J.K."/>
            <person name="Geller-Mcgrath D.E."/>
            <person name="Sieber C.M.K."/>
            <person name="Emerson J.B."/>
            <person name="Anantharaman K."/>
            <person name="Thomas B.C."/>
            <person name="Malmstrom R."/>
            <person name="Stieglmeier M."/>
            <person name="Klingl A."/>
            <person name="Woyke T."/>
            <person name="Ryan C.M."/>
            <person name="Banfield J.F."/>
        </authorList>
    </citation>
    <scope>NUCLEOTIDE SEQUENCE [LARGE SCALE GENOMIC DNA]</scope>
</reference>
<dbReference type="InterPro" id="IPR036899">
    <property type="entry name" value="Ribosomal_uL13_sf"/>
</dbReference>
<comment type="similarity">
    <text evidence="1 4">Belongs to the universal ribosomal protein uL13 family.</text>
</comment>
<dbReference type="GO" id="GO:0017148">
    <property type="term" value="P:negative regulation of translation"/>
    <property type="evidence" value="ECO:0007669"/>
    <property type="project" value="TreeGrafter"/>
</dbReference>
<comment type="caution">
    <text evidence="5">The sequence shown here is derived from an EMBL/GenBank/DDBJ whole genome shotgun (WGS) entry which is preliminary data.</text>
</comment>
<keyword evidence="3 4" id="KW-0687">Ribonucleoprotein</keyword>
<dbReference type="EMBL" id="PFBX01000005">
    <property type="protein sequence ID" value="PIT87821.1"/>
    <property type="molecule type" value="Genomic_DNA"/>
</dbReference>
<dbReference type="HAMAP" id="MF_01366">
    <property type="entry name" value="Ribosomal_uL13"/>
    <property type="match status" value="1"/>
</dbReference>
<comment type="subunit">
    <text evidence="4">Part of the 50S ribosomal subunit.</text>
</comment>
<dbReference type="PANTHER" id="PTHR11545">
    <property type="entry name" value="RIBOSOMAL PROTEIN L13"/>
    <property type="match status" value="1"/>
</dbReference>
<dbReference type="PANTHER" id="PTHR11545:SF2">
    <property type="entry name" value="LARGE RIBOSOMAL SUBUNIT PROTEIN UL13M"/>
    <property type="match status" value="1"/>
</dbReference>
<dbReference type="GO" id="GO:0022625">
    <property type="term" value="C:cytosolic large ribosomal subunit"/>
    <property type="evidence" value="ECO:0007669"/>
    <property type="project" value="TreeGrafter"/>
</dbReference>
<evidence type="ECO:0000313" key="6">
    <source>
        <dbReference type="Proteomes" id="UP000231183"/>
    </source>
</evidence>
<dbReference type="AlphaFoldDB" id="A0A2M6W4W3"/>
<dbReference type="InterPro" id="IPR005823">
    <property type="entry name" value="Ribosomal_uL13_bac-type"/>
</dbReference>
<organism evidence="5 6">
    <name type="scientific">Candidatus Magasanikbacteria bacterium CG10_big_fil_rev_8_21_14_0_10_40_10</name>
    <dbReference type="NCBI Taxonomy" id="1974648"/>
    <lineage>
        <taxon>Bacteria</taxon>
        <taxon>Candidatus Magasanikiibacteriota</taxon>
    </lineage>
</organism>
<dbReference type="Pfam" id="PF00572">
    <property type="entry name" value="Ribosomal_L13"/>
    <property type="match status" value="1"/>
</dbReference>
<protein>
    <recommendedName>
        <fullName evidence="4">Large ribosomal subunit protein uL13</fullName>
    </recommendedName>
</protein>
<dbReference type="CDD" id="cd00392">
    <property type="entry name" value="Ribosomal_L13"/>
    <property type="match status" value="1"/>
</dbReference>
<evidence type="ECO:0000313" key="5">
    <source>
        <dbReference type="EMBL" id="PIT87821.1"/>
    </source>
</evidence>
<evidence type="ECO:0000256" key="4">
    <source>
        <dbReference type="HAMAP-Rule" id="MF_01366"/>
    </source>
</evidence>
<keyword evidence="2 4" id="KW-0689">Ribosomal protein</keyword>
<dbReference type="NCBIfam" id="TIGR01066">
    <property type="entry name" value="rplM_bact"/>
    <property type="match status" value="1"/>
</dbReference>
<proteinExistence type="inferred from homology"/>
<dbReference type="InterPro" id="IPR005822">
    <property type="entry name" value="Ribosomal_uL13"/>
</dbReference>
<dbReference type="Proteomes" id="UP000231183">
    <property type="component" value="Unassembled WGS sequence"/>
</dbReference>
<name>A0A2M6W4W3_9BACT</name>
<dbReference type="GO" id="GO:0006412">
    <property type="term" value="P:translation"/>
    <property type="evidence" value="ECO:0007669"/>
    <property type="project" value="UniProtKB-UniRule"/>
</dbReference>
<dbReference type="GO" id="GO:0003735">
    <property type="term" value="F:structural constituent of ribosome"/>
    <property type="evidence" value="ECO:0007669"/>
    <property type="project" value="InterPro"/>
</dbReference>